<protein>
    <submittedName>
        <fullName evidence="1">Uncharacterized protein</fullName>
    </submittedName>
</protein>
<evidence type="ECO:0000313" key="2">
    <source>
        <dbReference type="Proteomes" id="UP000663855"/>
    </source>
</evidence>
<dbReference type="Proteomes" id="UP000663855">
    <property type="component" value="Unassembled WGS sequence"/>
</dbReference>
<proteinExistence type="predicted"/>
<comment type="caution">
    <text evidence="1">The sequence shown here is derived from an EMBL/GenBank/DDBJ whole genome shotgun (WGS) entry which is preliminary data.</text>
</comment>
<name>A0A815Z238_9BILA</name>
<organism evidence="1 2">
    <name type="scientific">Rotaria magnacalcarata</name>
    <dbReference type="NCBI Taxonomy" id="392030"/>
    <lineage>
        <taxon>Eukaryota</taxon>
        <taxon>Metazoa</taxon>
        <taxon>Spiralia</taxon>
        <taxon>Gnathifera</taxon>
        <taxon>Rotifera</taxon>
        <taxon>Eurotatoria</taxon>
        <taxon>Bdelloidea</taxon>
        <taxon>Philodinida</taxon>
        <taxon>Philodinidae</taxon>
        <taxon>Rotaria</taxon>
    </lineage>
</organism>
<accession>A0A815Z238</accession>
<sequence>MDRIELEQDYFTKYFNDIDDNDMPYIELHYDQQQQQRLSQRLSQLSMTNQTDDDDDDNSIPKYLQTELIKITSTINQKDRRHMAYILYEIGRYKYYHNLWSLYLQAGLGQLFSVYGRYTMEACHQKSCSLCYPSRQIESKSTVQHIFVNGYRSILNCPATCTTQNIIYVLTCPCKQFDYIGETSVSLPQRLTYHRKHGNRIIKEFLLGKKLTNFINQDTIKSYETLVKDRMKLYQHLCYCSVAMQHFLDENPDYWSFIPQRLTVYEEQEQEREIKFVDHHQYQFANDVPVPTNMNYHFTTEQKLNIEEFFQQKKYLTQSNSHFDFYQASIIAVLPEKASSVLRRFVETLFITHAQTKLNTFGHLDADDSSIRVQSNGELCYENLVRPSI</sequence>
<dbReference type="EMBL" id="CAJNOV010015605">
    <property type="protein sequence ID" value="CAF1576797.1"/>
    <property type="molecule type" value="Genomic_DNA"/>
</dbReference>
<evidence type="ECO:0000313" key="1">
    <source>
        <dbReference type="EMBL" id="CAF1576797.1"/>
    </source>
</evidence>
<dbReference type="AlphaFoldDB" id="A0A815Z238"/>
<gene>
    <name evidence="1" type="ORF">CJN711_LOCUS32541</name>
</gene>
<reference evidence="1" key="1">
    <citation type="submission" date="2021-02" db="EMBL/GenBank/DDBJ databases">
        <authorList>
            <person name="Nowell W R."/>
        </authorList>
    </citation>
    <scope>NUCLEOTIDE SEQUENCE</scope>
</reference>